<accession>A0AAD6Z4H7</accession>
<keyword evidence="3" id="KW-1185">Reference proteome</keyword>
<feature type="signal peptide" evidence="1">
    <location>
        <begin position="1"/>
        <end position="17"/>
    </location>
</feature>
<dbReference type="AlphaFoldDB" id="A0AAD6Z4H7"/>
<feature type="chain" id="PRO_5042013478" evidence="1">
    <location>
        <begin position="18"/>
        <end position="89"/>
    </location>
</feature>
<keyword evidence="1" id="KW-0732">Signal</keyword>
<reference evidence="2" key="1">
    <citation type="submission" date="2023-03" db="EMBL/GenBank/DDBJ databases">
        <title>Massive genome expansion in bonnet fungi (Mycena s.s.) driven by repeated elements and novel gene families across ecological guilds.</title>
        <authorList>
            <consortium name="Lawrence Berkeley National Laboratory"/>
            <person name="Harder C.B."/>
            <person name="Miyauchi S."/>
            <person name="Viragh M."/>
            <person name="Kuo A."/>
            <person name="Thoen E."/>
            <person name="Andreopoulos B."/>
            <person name="Lu D."/>
            <person name="Skrede I."/>
            <person name="Drula E."/>
            <person name="Henrissat B."/>
            <person name="Morin E."/>
            <person name="Kohler A."/>
            <person name="Barry K."/>
            <person name="LaButti K."/>
            <person name="Morin E."/>
            <person name="Salamov A."/>
            <person name="Lipzen A."/>
            <person name="Mereny Z."/>
            <person name="Hegedus B."/>
            <person name="Baldrian P."/>
            <person name="Stursova M."/>
            <person name="Weitz H."/>
            <person name="Taylor A."/>
            <person name="Grigoriev I.V."/>
            <person name="Nagy L.G."/>
            <person name="Martin F."/>
            <person name="Kauserud H."/>
        </authorList>
    </citation>
    <scope>NUCLEOTIDE SEQUENCE</scope>
    <source>
        <strain evidence="2">CBHHK002</strain>
    </source>
</reference>
<dbReference type="EMBL" id="JARIHO010000090">
    <property type="protein sequence ID" value="KAJ7306897.1"/>
    <property type="molecule type" value="Genomic_DNA"/>
</dbReference>
<dbReference type="Proteomes" id="UP001218218">
    <property type="component" value="Unassembled WGS sequence"/>
</dbReference>
<proteinExistence type="predicted"/>
<sequence length="89" mass="9298">MNLFITLLASFFAVAAANPMSDIAARHAAVVETQKLARNCQSLPFIVCPGGIDQEIACGDDWTCPGSGQHPITSDATCAAQCTCEIPCP</sequence>
<gene>
    <name evidence="2" type="ORF">DFH08DRAFT_901336</name>
</gene>
<name>A0AAD6Z4H7_9AGAR</name>
<organism evidence="2 3">
    <name type="scientific">Mycena albidolilacea</name>
    <dbReference type="NCBI Taxonomy" id="1033008"/>
    <lineage>
        <taxon>Eukaryota</taxon>
        <taxon>Fungi</taxon>
        <taxon>Dikarya</taxon>
        <taxon>Basidiomycota</taxon>
        <taxon>Agaricomycotina</taxon>
        <taxon>Agaricomycetes</taxon>
        <taxon>Agaricomycetidae</taxon>
        <taxon>Agaricales</taxon>
        <taxon>Marasmiineae</taxon>
        <taxon>Mycenaceae</taxon>
        <taxon>Mycena</taxon>
    </lineage>
</organism>
<comment type="caution">
    <text evidence="2">The sequence shown here is derived from an EMBL/GenBank/DDBJ whole genome shotgun (WGS) entry which is preliminary data.</text>
</comment>
<evidence type="ECO:0000313" key="2">
    <source>
        <dbReference type="EMBL" id="KAJ7306897.1"/>
    </source>
</evidence>
<protein>
    <submittedName>
        <fullName evidence="2">Uncharacterized protein</fullName>
    </submittedName>
</protein>
<evidence type="ECO:0000313" key="3">
    <source>
        <dbReference type="Proteomes" id="UP001218218"/>
    </source>
</evidence>
<evidence type="ECO:0000256" key="1">
    <source>
        <dbReference type="SAM" id="SignalP"/>
    </source>
</evidence>